<proteinExistence type="predicted"/>
<feature type="signal peptide" evidence="2">
    <location>
        <begin position="1"/>
        <end position="25"/>
    </location>
</feature>
<organism evidence="4 5">
    <name type="scientific">Xanthomonas bonasiae</name>
    <dbReference type="NCBI Taxonomy" id="2810351"/>
    <lineage>
        <taxon>Bacteria</taxon>
        <taxon>Pseudomonadati</taxon>
        <taxon>Pseudomonadota</taxon>
        <taxon>Gammaproteobacteria</taxon>
        <taxon>Lysobacterales</taxon>
        <taxon>Lysobacteraceae</taxon>
        <taxon>Xanthomonas</taxon>
    </lineage>
</organism>
<evidence type="ECO:0000256" key="1">
    <source>
        <dbReference type="SAM" id="Coils"/>
    </source>
</evidence>
<evidence type="ECO:0000313" key="5">
    <source>
        <dbReference type="Proteomes" id="UP000695802"/>
    </source>
</evidence>
<keyword evidence="5" id="KW-1185">Reference proteome</keyword>
<feature type="coiled-coil region" evidence="1">
    <location>
        <begin position="86"/>
        <end position="160"/>
    </location>
</feature>
<dbReference type="InterPro" id="IPR006665">
    <property type="entry name" value="OmpA-like"/>
</dbReference>
<dbReference type="Gene3D" id="3.30.1330.60">
    <property type="entry name" value="OmpA-like domain"/>
    <property type="match status" value="1"/>
</dbReference>
<feature type="chain" id="PRO_5045795111" evidence="2">
    <location>
        <begin position="26"/>
        <end position="298"/>
    </location>
</feature>
<protein>
    <submittedName>
        <fullName evidence="4">OmpA family protein</fullName>
    </submittedName>
</protein>
<dbReference type="SUPFAM" id="SSF103088">
    <property type="entry name" value="OmpA-like"/>
    <property type="match status" value="1"/>
</dbReference>
<sequence length="298" mass="31447">MSRRLGMAGRLAALLLLVAPLAAFAADDPELAVLNQRLVALQADPLSADVAAYERLQAQQAVAAFAAAKRKEQDDARYLAERRVEIAETAARAALARRQVDQLEKTRSDLLVEASRREAARARQEAERLRVQAQIQAEEAESLRQAAEAEQLARQDAEQALTNVAGQQTAKLSAAQQKSAKLAREEAELVAGAKLPASRFEPRGEVFTVTGGAFAAGKAALSADAAGQAKALAQYLQIGAKGRVRIEAYDADAGVAQKRADALREALVAGGVTASRLQAVGKKAPATKARAAEVVIAP</sequence>
<accession>A0ABS3B6U2</accession>
<comment type="caution">
    <text evidence="4">The sequence shown here is derived from an EMBL/GenBank/DDBJ whole genome shotgun (WGS) entry which is preliminary data.</text>
</comment>
<evidence type="ECO:0000256" key="2">
    <source>
        <dbReference type="SAM" id="SignalP"/>
    </source>
</evidence>
<dbReference type="EMBL" id="JAFIWB010000016">
    <property type="protein sequence ID" value="MBN6103300.1"/>
    <property type="molecule type" value="Genomic_DNA"/>
</dbReference>
<reference evidence="4 5" key="1">
    <citation type="submission" date="2021-02" db="EMBL/GenBank/DDBJ databases">
        <title>Taxonomically Unique Crown Gall-Associated Xanthomonas Stains Have Deficiency in Virulence Repertories.</title>
        <authorList>
            <person name="Mafakheri H."/>
            <person name="Taghavi S.M."/>
            <person name="Dimkic I."/>
            <person name="Nemanja K."/>
            <person name="Osdaghi E."/>
        </authorList>
    </citation>
    <scope>NUCLEOTIDE SEQUENCE [LARGE SCALE GENOMIC DNA]</scope>
    <source>
        <strain evidence="4 5">FX4</strain>
    </source>
</reference>
<feature type="domain" description="OmpA-like" evidence="3">
    <location>
        <begin position="214"/>
        <end position="293"/>
    </location>
</feature>
<dbReference type="Proteomes" id="UP000695802">
    <property type="component" value="Unassembled WGS sequence"/>
</dbReference>
<dbReference type="RefSeq" id="WP_179568629.1">
    <property type="nucleotide sequence ID" value="NZ_JACSQX010000006.1"/>
</dbReference>
<keyword evidence="2" id="KW-0732">Signal</keyword>
<evidence type="ECO:0000259" key="3">
    <source>
        <dbReference type="Pfam" id="PF00691"/>
    </source>
</evidence>
<gene>
    <name evidence="4" type="ORF">JR064_14130</name>
</gene>
<name>A0ABS3B6U2_9XANT</name>
<dbReference type="InterPro" id="IPR036737">
    <property type="entry name" value="OmpA-like_sf"/>
</dbReference>
<dbReference type="Pfam" id="PF00691">
    <property type="entry name" value="OmpA"/>
    <property type="match status" value="1"/>
</dbReference>
<evidence type="ECO:0000313" key="4">
    <source>
        <dbReference type="EMBL" id="MBN6103300.1"/>
    </source>
</evidence>
<keyword evidence="1" id="KW-0175">Coiled coil</keyword>